<dbReference type="InterPro" id="IPR025671">
    <property type="entry name" value="HXXEE"/>
</dbReference>
<dbReference type="RefSeq" id="WP_159455753.1">
    <property type="nucleotide sequence ID" value="NZ_FWZT01000046.1"/>
</dbReference>
<dbReference type="GO" id="GO:0003677">
    <property type="term" value="F:DNA binding"/>
    <property type="evidence" value="ECO:0007669"/>
    <property type="project" value="UniProtKB-KW"/>
</dbReference>
<feature type="transmembrane region" description="Helical" evidence="3">
    <location>
        <begin position="170"/>
        <end position="190"/>
    </location>
</feature>
<dbReference type="AlphaFoldDB" id="A0A1Y6CWZ5"/>
<dbReference type="InterPro" id="IPR010992">
    <property type="entry name" value="IHF-like_DNA-bd_dom_sf"/>
</dbReference>
<dbReference type="STRING" id="1513793.SAMN06296036_14610"/>
<keyword evidence="5" id="KW-1185">Reference proteome</keyword>
<evidence type="ECO:0000256" key="1">
    <source>
        <dbReference type="ARBA" id="ARBA00010529"/>
    </source>
</evidence>
<organism evidence="4 5">
    <name type="scientific">Pseudobacteriovorax antillogorgiicola</name>
    <dbReference type="NCBI Taxonomy" id="1513793"/>
    <lineage>
        <taxon>Bacteria</taxon>
        <taxon>Pseudomonadati</taxon>
        <taxon>Bdellovibrionota</taxon>
        <taxon>Oligoflexia</taxon>
        <taxon>Oligoflexales</taxon>
        <taxon>Pseudobacteriovoracaceae</taxon>
        <taxon>Pseudobacteriovorax</taxon>
    </lineage>
</organism>
<feature type="transmembrane region" description="Helical" evidence="3">
    <location>
        <begin position="65"/>
        <end position="82"/>
    </location>
</feature>
<feature type="transmembrane region" description="Helical" evidence="3">
    <location>
        <begin position="197"/>
        <end position="217"/>
    </location>
</feature>
<dbReference type="Pfam" id="PF00216">
    <property type="entry name" value="Bac_DNA_binding"/>
    <property type="match status" value="1"/>
</dbReference>
<keyword evidence="3" id="KW-1133">Transmembrane helix</keyword>
<keyword evidence="2 4" id="KW-0238">DNA-binding</keyword>
<dbReference type="SUPFAM" id="SSF47729">
    <property type="entry name" value="IHF-like DNA-binding proteins"/>
    <property type="match status" value="1"/>
</dbReference>
<dbReference type="GO" id="GO:0030527">
    <property type="term" value="F:structural constituent of chromatin"/>
    <property type="evidence" value="ECO:0007669"/>
    <property type="project" value="InterPro"/>
</dbReference>
<protein>
    <submittedName>
        <fullName evidence="4">DNA-binding protein</fullName>
    </submittedName>
</protein>
<feature type="transmembrane region" description="Helical" evidence="3">
    <location>
        <begin position="88"/>
        <end position="105"/>
    </location>
</feature>
<evidence type="ECO:0000313" key="5">
    <source>
        <dbReference type="Proteomes" id="UP000192907"/>
    </source>
</evidence>
<evidence type="ECO:0000256" key="3">
    <source>
        <dbReference type="SAM" id="Phobius"/>
    </source>
</evidence>
<reference evidence="5" key="1">
    <citation type="submission" date="2017-04" db="EMBL/GenBank/DDBJ databases">
        <authorList>
            <person name="Varghese N."/>
            <person name="Submissions S."/>
        </authorList>
    </citation>
    <scope>NUCLEOTIDE SEQUENCE [LARGE SCALE GENOMIC DNA]</scope>
    <source>
        <strain evidence="5">RKEM611</strain>
    </source>
</reference>
<gene>
    <name evidence="4" type="ORF">SAMN06296036_14610</name>
</gene>
<proteinExistence type="inferred from homology"/>
<name>A0A1Y6CWZ5_9BACT</name>
<comment type="similarity">
    <text evidence="1">Belongs to the bacterial histone-like protein family.</text>
</comment>
<feature type="transmembrane region" description="Helical" evidence="3">
    <location>
        <begin position="252"/>
        <end position="279"/>
    </location>
</feature>
<dbReference type="EMBL" id="FWZT01000046">
    <property type="protein sequence ID" value="SMF83348.1"/>
    <property type="molecule type" value="Genomic_DNA"/>
</dbReference>
<sequence length="307" mass="34814">MTQAELIQDIADATGMTKTDVKKVFDSYKEIGYAHMKKLKTDADFALPGFGNILYVMYRERFSECLALILFFGSLWLPMGQIDFLVEHWMKLGFYLIPFLFLIAWKDSSHKPRFRSLYFWTGMLLISYIFHQIEEHWIDIYGNRYAFSASMNELLKGITDSSDNLLSHEGIFVINTTLVWLVGGGALVAMHYSVFPALCMAAIVLINAIAHIGLAVASWEYNPGTLTSIMLFLPVSLLFYKNYFLQKGEKLFLLYLSLGWSILCHVVMVVGTIAVHHWGVISESLYFLALFLLSIVPLLASSPAVKS</sequence>
<dbReference type="Gene3D" id="4.10.520.10">
    <property type="entry name" value="IHF-like DNA-binding proteins"/>
    <property type="match status" value="1"/>
</dbReference>
<feature type="transmembrane region" description="Helical" evidence="3">
    <location>
        <begin position="223"/>
        <end position="240"/>
    </location>
</feature>
<feature type="transmembrane region" description="Helical" evidence="3">
    <location>
        <begin position="117"/>
        <end position="133"/>
    </location>
</feature>
<evidence type="ECO:0000313" key="4">
    <source>
        <dbReference type="EMBL" id="SMF83348.1"/>
    </source>
</evidence>
<dbReference type="Proteomes" id="UP000192907">
    <property type="component" value="Unassembled WGS sequence"/>
</dbReference>
<accession>A0A1Y6CWZ5</accession>
<dbReference type="InterPro" id="IPR000119">
    <property type="entry name" value="Hist_DNA-bd"/>
</dbReference>
<dbReference type="Pfam" id="PF13787">
    <property type="entry name" value="HXXEE"/>
    <property type="match status" value="1"/>
</dbReference>
<keyword evidence="3" id="KW-0472">Membrane</keyword>
<evidence type="ECO:0000256" key="2">
    <source>
        <dbReference type="ARBA" id="ARBA00023125"/>
    </source>
</evidence>
<keyword evidence="3" id="KW-0812">Transmembrane</keyword>
<feature type="transmembrane region" description="Helical" evidence="3">
    <location>
        <begin position="285"/>
        <end position="305"/>
    </location>
</feature>